<reference evidence="1" key="1">
    <citation type="submission" date="2023-04" db="EMBL/GenBank/DDBJ databases">
        <title>Colletotrichum limetticola genome sequence.</title>
        <authorList>
            <person name="Baroncelli R."/>
        </authorList>
    </citation>
    <scope>NUCLEOTIDE SEQUENCE</scope>
    <source>
        <strain evidence="1">KLA-Anderson</strain>
    </source>
</reference>
<name>A0ABQ9PAS3_9PEZI</name>
<protein>
    <submittedName>
        <fullName evidence="1">Uncharacterized protein</fullName>
    </submittedName>
</protein>
<evidence type="ECO:0000313" key="2">
    <source>
        <dbReference type="Proteomes" id="UP001169217"/>
    </source>
</evidence>
<accession>A0ABQ9PAS3</accession>
<dbReference type="EMBL" id="JARUPT010000695">
    <property type="protein sequence ID" value="KAK0369172.1"/>
    <property type="molecule type" value="Genomic_DNA"/>
</dbReference>
<keyword evidence="2" id="KW-1185">Reference proteome</keyword>
<dbReference type="Proteomes" id="UP001169217">
    <property type="component" value="Unassembled WGS sequence"/>
</dbReference>
<sequence length="136" mass="14957">MNPDTTADVRRGLEPAFKALVGLASTFQGNSAAEGDTLAWYQSFWHRNTACLFSGDHKSPLAMYERRVVDEMAARMATIPSGHQSSEFNAAVPLRCGTMVEAIGQRMAYKAALHSGNVIPEILDLFERCYIQEDAS</sequence>
<organism evidence="1 2">
    <name type="scientific">Colletotrichum limetticola</name>
    <dbReference type="NCBI Taxonomy" id="1209924"/>
    <lineage>
        <taxon>Eukaryota</taxon>
        <taxon>Fungi</taxon>
        <taxon>Dikarya</taxon>
        <taxon>Ascomycota</taxon>
        <taxon>Pezizomycotina</taxon>
        <taxon>Sordariomycetes</taxon>
        <taxon>Hypocreomycetidae</taxon>
        <taxon>Glomerellales</taxon>
        <taxon>Glomerellaceae</taxon>
        <taxon>Colletotrichum</taxon>
        <taxon>Colletotrichum acutatum species complex</taxon>
    </lineage>
</organism>
<proteinExistence type="predicted"/>
<comment type="caution">
    <text evidence="1">The sequence shown here is derived from an EMBL/GenBank/DDBJ whole genome shotgun (WGS) entry which is preliminary data.</text>
</comment>
<evidence type="ECO:0000313" key="1">
    <source>
        <dbReference type="EMBL" id="KAK0369172.1"/>
    </source>
</evidence>
<gene>
    <name evidence="1" type="ORF">CLIM01_13474</name>
</gene>